<comment type="similarity">
    <text evidence="1">Belongs to the Gfa family.</text>
</comment>
<accession>A0ABU9MVH7</accession>
<proteinExistence type="inferred from homology"/>
<dbReference type="Gene3D" id="3.90.1590.10">
    <property type="entry name" value="glutathione-dependent formaldehyde- activating enzyme (gfa)"/>
    <property type="match status" value="1"/>
</dbReference>
<dbReference type="SUPFAM" id="SSF51316">
    <property type="entry name" value="Mss4-like"/>
    <property type="match status" value="1"/>
</dbReference>
<evidence type="ECO:0000313" key="6">
    <source>
        <dbReference type="EMBL" id="MEM0515281.1"/>
    </source>
</evidence>
<dbReference type="Pfam" id="PF04828">
    <property type="entry name" value="GFA"/>
    <property type="match status" value="1"/>
</dbReference>
<dbReference type="PANTHER" id="PTHR33337">
    <property type="entry name" value="GFA DOMAIN-CONTAINING PROTEIN"/>
    <property type="match status" value="1"/>
</dbReference>
<keyword evidence="2" id="KW-0479">Metal-binding</keyword>
<dbReference type="InterPro" id="IPR006913">
    <property type="entry name" value="CENP-V/GFA"/>
</dbReference>
<evidence type="ECO:0000259" key="5">
    <source>
        <dbReference type="PROSITE" id="PS51891"/>
    </source>
</evidence>
<evidence type="ECO:0000256" key="4">
    <source>
        <dbReference type="ARBA" id="ARBA00023239"/>
    </source>
</evidence>
<keyword evidence="4" id="KW-0456">Lyase</keyword>
<evidence type="ECO:0000313" key="7">
    <source>
        <dbReference type="Proteomes" id="UP001447008"/>
    </source>
</evidence>
<gene>
    <name evidence="6" type="ORF">WCN91_07530</name>
</gene>
<keyword evidence="3" id="KW-0862">Zinc</keyword>
<dbReference type="EMBL" id="JBCGCU010000006">
    <property type="protein sequence ID" value="MEM0515281.1"/>
    <property type="molecule type" value="Genomic_DNA"/>
</dbReference>
<evidence type="ECO:0000256" key="2">
    <source>
        <dbReference type="ARBA" id="ARBA00022723"/>
    </source>
</evidence>
<evidence type="ECO:0000256" key="1">
    <source>
        <dbReference type="ARBA" id="ARBA00005495"/>
    </source>
</evidence>
<dbReference type="RefSeq" id="WP_342677798.1">
    <property type="nucleotide sequence ID" value="NZ_JBCGCU010000006.1"/>
</dbReference>
<dbReference type="PANTHER" id="PTHR33337:SF40">
    <property type="entry name" value="CENP-V_GFA DOMAIN-CONTAINING PROTEIN-RELATED"/>
    <property type="match status" value="1"/>
</dbReference>
<evidence type="ECO:0000256" key="3">
    <source>
        <dbReference type="ARBA" id="ARBA00022833"/>
    </source>
</evidence>
<keyword evidence="7" id="KW-1185">Reference proteome</keyword>
<dbReference type="InterPro" id="IPR011057">
    <property type="entry name" value="Mss4-like_sf"/>
</dbReference>
<reference evidence="6 7" key="1">
    <citation type="submission" date="2024-03" db="EMBL/GenBank/DDBJ databases">
        <title>Pseudoalteromonas qingdaonensis sp. nov., isolated from the intestines of marine benthic organisms.</title>
        <authorList>
            <person name="Lin X."/>
            <person name="Fang S."/>
            <person name="Hu X."/>
        </authorList>
    </citation>
    <scope>NUCLEOTIDE SEQUENCE [LARGE SCALE GENOMIC DNA]</scope>
    <source>
        <strain evidence="6 7">YIC-827</strain>
    </source>
</reference>
<comment type="caution">
    <text evidence="6">The sequence shown here is derived from an EMBL/GenBank/DDBJ whole genome shotgun (WGS) entry which is preliminary data.</text>
</comment>
<dbReference type="Proteomes" id="UP001447008">
    <property type="component" value="Unassembled WGS sequence"/>
</dbReference>
<feature type="domain" description="CENP-V/GFA" evidence="5">
    <location>
        <begin position="3"/>
        <end position="119"/>
    </location>
</feature>
<organism evidence="6 7">
    <name type="scientific">Pseudoalteromonas qingdaonensis</name>
    <dbReference type="NCBI Taxonomy" id="3131913"/>
    <lineage>
        <taxon>Bacteria</taxon>
        <taxon>Pseudomonadati</taxon>
        <taxon>Pseudomonadota</taxon>
        <taxon>Gammaproteobacteria</taxon>
        <taxon>Alteromonadales</taxon>
        <taxon>Pseudoalteromonadaceae</taxon>
        <taxon>Pseudoalteromonas</taxon>
    </lineage>
</organism>
<name>A0ABU9MVH7_9GAMM</name>
<protein>
    <submittedName>
        <fullName evidence="6">GFA family protein</fullName>
    </submittedName>
</protein>
<sequence>MELHGSCLCGGASYSVSGEVSGFYLCHCHRCQKSTGSAHGAIVFMDAAQLDWLRGEHLLTRYRVDDTRHEKCFCSVCGSSLPLLVEERGVVMVPAGSVDNGELPQPNAHIFTSRQQGWQQYIALLPGYEEYPPKESN</sequence>
<dbReference type="PROSITE" id="PS51891">
    <property type="entry name" value="CENP_V_GFA"/>
    <property type="match status" value="1"/>
</dbReference>